<dbReference type="Gene3D" id="3.40.50.1780">
    <property type="match status" value="1"/>
</dbReference>
<dbReference type="Gene3D" id="1.10.15.40">
    <property type="entry name" value="Electron transport complex subunit B, putative Fe-S cluster"/>
    <property type="match status" value="1"/>
</dbReference>
<protein>
    <submittedName>
        <fullName evidence="6">Ferredoxin</fullName>
    </submittedName>
</protein>
<reference evidence="6" key="1">
    <citation type="submission" date="2020-10" db="EMBL/GenBank/DDBJ databases">
        <authorList>
            <person name="Gilroy R."/>
        </authorList>
    </citation>
    <scope>NUCLEOTIDE SEQUENCE</scope>
    <source>
        <strain evidence="6">CHK195-4489</strain>
    </source>
</reference>
<keyword evidence="2" id="KW-0479">Metal-binding</keyword>
<dbReference type="PROSITE" id="PS51656">
    <property type="entry name" value="4FE4S"/>
    <property type="match status" value="1"/>
</dbReference>
<evidence type="ECO:0000259" key="5">
    <source>
        <dbReference type="PROSITE" id="PS51656"/>
    </source>
</evidence>
<dbReference type="Gene3D" id="3.40.950.10">
    <property type="entry name" value="Fe-only Hydrogenase (Larger Subunit), Chain L, domain 3"/>
    <property type="match status" value="1"/>
</dbReference>
<keyword evidence="3" id="KW-0408">Iron</keyword>
<organism evidence="6 7">
    <name type="scientific">Candidatus Egerieisoma faecipullorum</name>
    <dbReference type="NCBI Taxonomy" id="2840963"/>
    <lineage>
        <taxon>Bacteria</taxon>
        <taxon>Bacillati</taxon>
        <taxon>Bacillota</taxon>
        <taxon>Clostridia</taxon>
        <taxon>Eubacteriales</taxon>
        <taxon>Clostridiaceae</taxon>
        <taxon>Clostridiaceae incertae sedis</taxon>
        <taxon>Candidatus Egerieisoma</taxon>
    </lineage>
</organism>
<evidence type="ECO:0000256" key="1">
    <source>
        <dbReference type="ARBA" id="ARBA00022485"/>
    </source>
</evidence>
<gene>
    <name evidence="6" type="ORF">IAD50_07070</name>
</gene>
<dbReference type="InterPro" id="IPR009016">
    <property type="entry name" value="Fe_hydrogenase"/>
</dbReference>
<proteinExistence type="predicted"/>
<dbReference type="GO" id="GO:0051539">
    <property type="term" value="F:4 iron, 4 sulfur cluster binding"/>
    <property type="evidence" value="ECO:0007669"/>
    <property type="project" value="UniProtKB-KW"/>
</dbReference>
<keyword evidence="4" id="KW-0411">Iron-sulfur</keyword>
<dbReference type="EMBL" id="DVMM01000147">
    <property type="protein sequence ID" value="HIU30037.1"/>
    <property type="molecule type" value="Genomic_DNA"/>
</dbReference>
<name>A0A9D1LB77_9CLOT</name>
<evidence type="ECO:0000256" key="3">
    <source>
        <dbReference type="ARBA" id="ARBA00023004"/>
    </source>
</evidence>
<sequence length="198" mass="22453">LQAGKYGVRWASTGGEALAIDTKKVLYVDGIQNVVKILEDLEDDRIKDIDFIETSACIGGCIGGPLTVENLYVAKNRNRQQMEDTPAFYREIEAEELRDTAWEKPLIHYDVSTLDPDMMKAMEKLRKMNEIYERLPALDCGACGSPSCRALAEDVVRGKARMTDCIFILRRKIKRLANEMMMFDNGFTDGTEEENENQ</sequence>
<evidence type="ECO:0000256" key="2">
    <source>
        <dbReference type="ARBA" id="ARBA00022723"/>
    </source>
</evidence>
<evidence type="ECO:0000313" key="7">
    <source>
        <dbReference type="Proteomes" id="UP000824089"/>
    </source>
</evidence>
<dbReference type="Pfam" id="PF04060">
    <property type="entry name" value="FeS"/>
    <property type="match status" value="1"/>
</dbReference>
<feature type="domain" description="4Fe-4S" evidence="5">
    <location>
        <begin position="123"/>
        <end position="182"/>
    </location>
</feature>
<dbReference type="SUPFAM" id="SSF53920">
    <property type="entry name" value="Fe-only hydrogenase"/>
    <property type="match status" value="1"/>
</dbReference>
<keyword evidence="1" id="KW-0004">4Fe-4S</keyword>
<evidence type="ECO:0000256" key="4">
    <source>
        <dbReference type="ARBA" id="ARBA00023014"/>
    </source>
</evidence>
<dbReference type="GO" id="GO:0046872">
    <property type="term" value="F:metal ion binding"/>
    <property type="evidence" value="ECO:0007669"/>
    <property type="project" value="UniProtKB-KW"/>
</dbReference>
<evidence type="ECO:0000313" key="6">
    <source>
        <dbReference type="EMBL" id="HIU30037.1"/>
    </source>
</evidence>
<accession>A0A9D1LB77</accession>
<feature type="non-terminal residue" evidence="6">
    <location>
        <position position="1"/>
    </location>
</feature>
<dbReference type="PANTHER" id="PTHR43560">
    <property type="entry name" value="ION-TRANSLOCATING OXIDOREDUCTASE COMPLEX SUBUNIT B"/>
    <property type="match status" value="1"/>
</dbReference>
<dbReference type="InterPro" id="IPR007202">
    <property type="entry name" value="4Fe-4S_dom"/>
</dbReference>
<dbReference type="InterPro" id="IPR004108">
    <property type="entry name" value="Fe_hydrogenase_lsu_C"/>
</dbReference>
<dbReference type="PANTHER" id="PTHR43560:SF1">
    <property type="entry name" value="ION-TRANSLOCATING OXIDOREDUCTASE COMPLEX SUBUNIT B"/>
    <property type="match status" value="1"/>
</dbReference>
<reference evidence="6" key="2">
    <citation type="journal article" date="2021" name="PeerJ">
        <title>Extensive microbial diversity within the chicken gut microbiome revealed by metagenomics and culture.</title>
        <authorList>
            <person name="Gilroy R."/>
            <person name="Ravi A."/>
            <person name="Getino M."/>
            <person name="Pursley I."/>
            <person name="Horton D.L."/>
            <person name="Alikhan N.F."/>
            <person name="Baker D."/>
            <person name="Gharbi K."/>
            <person name="Hall N."/>
            <person name="Watson M."/>
            <person name="Adriaenssens E.M."/>
            <person name="Foster-Nyarko E."/>
            <person name="Jarju S."/>
            <person name="Secka A."/>
            <person name="Antonio M."/>
            <person name="Oren A."/>
            <person name="Chaudhuri R.R."/>
            <person name="La Ragione R."/>
            <person name="Hildebrand F."/>
            <person name="Pallen M.J."/>
        </authorList>
    </citation>
    <scope>NUCLEOTIDE SEQUENCE</scope>
    <source>
        <strain evidence="6">CHK195-4489</strain>
    </source>
</reference>
<comment type="caution">
    <text evidence="6">The sequence shown here is derived from an EMBL/GenBank/DDBJ whole genome shotgun (WGS) entry which is preliminary data.</text>
</comment>
<dbReference type="Pfam" id="PF02906">
    <property type="entry name" value="Fe_hyd_lg_C"/>
    <property type="match status" value="1"/>
</dbReference>
<dbReference type="Proteomes" id="UP000824089">
    <property type="component" value="Unassembled WGS sequence"/>
</dbReference>
<dbReference type="AlphaFoldDB" id="A0A9D1LB77"/>
<dbReference type="InterPro" id="IPR050395">
    <property type="entry name" value="4Fe4S_Ferredoxin_RnfB"/>
</dbReference>